<keyword evidence="1" id="KW-0175">Coiled coil</keyword>
<dbReference type="AlphaFoldDB" id="A0A4R1I613"/>
<keyword evidence="4" id="KW-1185">Reference proteome</keyword>
<sequence length="416" mass="44563">MRLLRAVTVHAMSSRRPEADPTSSDPTTTGDAPARHSLGPQIAAVPDPAPLRPAGDRHVVERPDATEGMPGAWFAVVLRGYDRAQVDARLAELDRRIRDEIVRADTAEAAVATARAHVRRLQDSGTPGAEDRGFGQRVERVLNAAEHEAAALRAKASDEASALLDKARADAERARKQTEEALLGRAAKLDDEFTSRSSALDAREQEVDRIVERARAEAEEIRAEAERRAAEETAAAESRAADLLREAERTIERQRADATRDIGRMAALRDEVRQELARLHGLLRGELDEHSVPAELGSVSGVDTAVEDLDDVRSDASADERSGRDDDRVSTAVGAIPPFTTSSIGVLPFGDRSAGGPANGRSFAFGLVPGMRADDADDPHGTDEAGTARTSDDAADHDPVAGGTPTRSTMPSRGRR</sequence>
<evidence type="ECO:0000256" key="2">
    <source>
        <dbReference type="SAM" id="MobiDB-lite"/>
    </source>
</evidence>
<evidence type="ECO:0000313" key="3">
    <source>
        <dbReference type="EMBL" id="TCK25522.1"/>
    </source>
</evidence>
<gene>
    <name evidence="3" type="ORF">EV378_1331</name>
</gene>
<feature type="coiled-coil region" evidence="1">
    <location>
        <begin position="135"/>
        <end position="177"/>
    </location>
</feature>
<feature type="compositionally biased region" description="Basic and acidic residues" evidence="2">
    <location>
        <begin position="372"/>
        <end position="383"/>
    </location>
</feature>
<feature type="region of interest" description="Disordered" evidence="2">
    <location>
        <begin position="369"/>
        <end position="416"/>
    </location>
</feature>
<comment type="caution">
    <text evidence="3">The sequence shown here is derived from an EMBL/GenBank/DDBJ whole genome shotgun (WGS) entry which is preliminary data.</text>
</comment>
<feature type="compositionally biased region" description="Basic and acidic residues" evidence="2">
    <location>
        <begin position="390"/>
        <end position="399"/>
    </location>
</feature>
<feature type="compositionally biased region" description="Basic and acidic residues" evidence="2">
    <location>
        <begin position="311"/>
        <end position="329"/>
    </location>
</feature>
<reference evidence="3 4" key="1">
    <citation type="submission" date="2019-03" db="EMBL/GenBank/DDBJ databases">
        <title>Sequencing the genomes of 1000 actinobacteria strains.</title>
        <authorList>
            <person name="Klenk H.-P."/>
        </authorList>
    </citation>
    <scope>NUCLEOTIDE SEQUENCE [LARGE SCALE GENOMIC DNA]</scope>
    <source>
        <strain evidence="3 4">DSM 44969</strain>
    </source>
</reference>
<proteinExistence type="predicted"/>
<feature type="compositionally biased region" description="Polar residues" evidence="2">
    <location>
        <begin position="405"/>
        <end position="416"/>
    </location>
</feature>
<feature type="coiled-coil region" evidence="1">
    <location>
        <begin position="204"/>
        <end position="257"/>
    </location>
</feature>
<evidence type="ECO:0000313" key="4">
    <source>
        <dbReference type="Proteomes" id="UP000295560"/>
    </source>
</evidence>
<dbReference type="EMBL" id="SMFZ01000001">
    <property type="protein sequence ID" value="TCK25522.1"/>
    <property type="molecule type" value="Genomic_DNA"/>
</dbReference>
<accession>A0A4R1I613</accession>
<organism evidence="3 4">
    <name type="scientific">Pseudonocardia endophytica</name>
    <dbReference type="NCBI Taxonomy" id="401976"/>
    <lineage>
        <taxon>Bacteria</taxon>
        <taxon>Bacillati</taxon>
        <taxon>Actinomycetota</taxon>
        <taxon>Actinomycetes</taxon>
        <taxon>Pseudonocardiales</taxon>
        <taxon>Pseudonocardiaceae</taxon>
        <taxon>Pseudonocardia</taxon>
    </lineage>
</organism>
<name>A0A4R1I613_PSEEN</name>
<feature type="region of interest" description="Disordered" evidence="2">
    <location>
        <begin position="294"/>
        <end position="349"/>
    </location>
</feature>
<feature type="compositionally biased region" description="Low complexity" evidence="2">
    <location>
        <begin position="20"/>
        <end position="29"/>
    </location>
</feature>
<dbReference type="Proteomes" id="UP000295560">
    <property type="component" value="Unassembled WGS sequence"/>
</dbReference>
<protein>
    <recommendedName>
        <fullName evidence="5">DivIVA protein</fullName>
    </recommendedName>
</protein>
<evidence type="ECO:0008006" key="5">
    <source>
        <dbReference type="Google" id="ProtNLM"/>
    </source>
</evidence>
<evidence type="ECO:0000256" key="1">
    <source>
        <dbReference type="SAM" id="Coils"/>
    </source>
</evidence>
<feature type="region of interest" description="Disordered" evidence="2">
    <location>
        <begin position="10"/>
        <end position="56"/>
    </location>
</feature>